<dbReference type="AlphaFoldDB" id="A0A1S8A7J8"/>
<keyword evidence="8" id="KW-1185">Reference proteome</keyword>
<dbReference type="GO" id="GO:0016020">
    <property type="term" value="C:membrane"/>
    <property type="evidence" value="ECO:0007669"/>
    <property type="project" value="UniProtKB-SubCell"/>
</dbReference>
<dbReference type="PANTHER" id="PTHR47685:SF1">
    <property type="entry name" value="MAGNESIUM TRANSPORT PROTEIN CORA"/>
    <property type="match status" value="1"/>
</dbReference>
<evidence type="ECO:0000256" key="5">
    <source>
        <dbReference type="SAM" id="MobiDB-lite"/>
    </source>
</evidence>
<dbReference type="STRING" id="77044.A0A1S8A7J8"/>
<evidence type="ECO:0000313" key="7">
    <source>
        <dbReference type="EMBL" id="GAW25915.1"/>
    </source>
</evidence>
<evidence type="ECO:0000256" key="1">
    <source>
        <dbReference type="ARBA" id="ARBA00004141"/>
    </source>
</evidence>
<name>A0A1S8A7J8_ROSNE</name>
<keyword evidence="3 6" id="KW-1133">Transmembrane helix</keyword>
<gene>
    <name evidence="7" type="ORF">SAMD00023353_1501950</name>
</gene>
<dbReference type="PANTHER" id="PTHR47685">
    <property type="entry name" value="MAGNESIUM TRANSPORT PROTEIN CORA"/>
    <property type="match status" value="1"/>
</dbReference>
<dbReference type="InterPro" id="IPR002523">
    <property type="entry name" value="MgTranspt_CorA/ZnTranspt_ZntB"/>
</dbReference>
<dbReference type="EMBL" id="DF977460">
    <property type="protein sequence ID" value="GAW25915.1"/>
    <property type="molecule type" value="Genomic_DNA"/>
</dbReference>
<reference evidence="7" key="1">
    <citation type="submission" date="2016-03" db="EMBL/GenBank/DDBJ databases">
        <title>Draft genome sequence of Rosellinia necatrix.</title>
        <authorList>
            <person name="Kanematsu S."/>
        </authorList>
    </citation>
    <scope>NUCLEOTIDE SEQUENCE [LARGE SCALE GENOMIC DNA]</scope>
    <source>
        <strain evidence="7">W97</strain>
    </source>
</reference>
<evidence type="ECO:0000256" key="2">
    <source>
        <dbReference type="ARBA" id="ARBA00022692"/>
    </source>
</evidence>
<feature type="region of interest" description="Disordered" evidence="5">
    <location>
        <begin position="109"/>
        <end position="129"/>
    </location>
</feature>
<keyword evidence="2 6" id="KW-0812">Transmembrane</keyword>
<feature type="compositionally biased region" description="Polar residues" evidence="5">
    <location>
        <begin position="120"/>
        <end position="129"/>
    </location>
</feature>
<sequence>MLFGEREDESEELEKLEEIPADNSQHISVDTIFASSIEKVNKNENDLRNSFRKQIISTSSGIASKETNGIHRAVAEATEALTEIKDIRGELNMIRSVVRTQQRVWDQLFNRSSGRDENPENPQNINSWKSTDPSYVLSRIQSLLEFAEETERNVESVLDLRMNQLNLNEAENSRKQGETIMVFTVVTVIFVPLSFLTSLFALNISVFPHAGDNVLYQPGLVFGSLCKCLYKAQTDEVIRPNPALN</sequence>
<dbReference type="InterPro" id="IPR050829">
    <property type="entry name" value="CorA_MIT"/>
</dbReference>
<dbReference type="Gene3D" id="1.20.58.340">
    <property type="entry name" value="Magnesium transport protein CorA, transmembrane region"/>
    <property type="match status" value="1"/>
</dbReference>
<keyword evidence="4 6" id="KW-0472">Membrane</keyword>
<proteinExistence type="predicted"/>
<organism evidence="7">
    <name type="scientific">Rosellinia necatrix</name>
    <name type="common">White root-rot fungus</name>
    <dbReference type="NCBI Taxonomy" id="77044"/>
    <lineage>
        <taxon>Eukaryota</taxon>
        <taxon>Fungi</taxon>
        <taxon>Dikarya</taxon>
        <taxon>Ascomycota</taxon>
        <taxon>Pezizomycotina</taxon>
        <taxon>Sordariomycetes</taxon>
        <taxon>Xylariomycetidae</taxon>
        <taxon>Xylariales</taxon>
        <taxon>Xylariaceae</taxon>
        <taxon>Rosellinia</taxon>
    </lineage>
</organism>
<dbReference type="OrthoDB" id="341259at2759"/>
<evidence type="ECO:0000313" key="8">
    <source>
        <dbReference type="Proteomes" id="UP000054516"/>
    </source>
</evidence>
<dbReference type="SUPFAM" id="SSF144083">
    <property type="entry name" value="Magnesium transport protein CorA, transmembrane region"/>
    <property type="match status" value="1"/>
</dbReference>
<protein>
    <submittedName>
        <fullName evidence="7">Putative Mg2+ transporter-like Zinc transport protein</fullName>
    </submittedName>
</protein>
<accession>A0A1S8A7J8</accession>
<evidence type="ECO:0000256" key="3">
    <source>
        <dbReference type="ARBA" id="ARBA00022989"/>
    </source>
</evidence>
<comment type="subcellular location">
    <subcellularLocation>
        <location evidence="1">Membrane</location>
        <topology evidence="1">Multi-pass membrane protein</topology>
    </subcellularLocation>
</comment>
<dbReference type="Proteomes" id="UP000054516">
    <property type="component" value="Unassembled WGS sequence"/>
</dbReference>
<dbReference type="Pfam" id="PF01544">
    <property type="entry name" value="CorA"/>
    <property type="match status" value="1"/>
</dbReference>
<evidence type="ECO:0000256" key="4">
    <source>
        <dbReference type="ARBA" id="ARBA00023136"/>
    </source>
</evidence>
<evidence type="ECO:0000256" key="6">
    <source>
        <dbReference type="SAM" id="Phobius"/>
    </source>
</evidence>
<feature type="transmembrane region" description="Helical" evidence="6">
    <location>
        <begin position="180"/>
        <end position="202"/>
    </location>
</feature>
<dbReference type="InterPro" id="IPR045863">
    <property type="entry name" value="CorA_TM1_TM2"/>
</dbReference>
<dbReference type="GO" id="GO:0046873">
    <property type="term" value="F:metal ion transmembrane transporter activity"/>
    <property type="evidence" value="ECO:0007669"/>
    <property type="project" value="InterPro"/>
</dbReference>